<evidence type="ECO:0000256" key="2">
    <source>
        <dbReference type="ARBA" id="ARBA00022692"/>
    </source>
</evidence>
<gene>
    <name evidence="7" type="ORF">NGM99_04030</name>
</gene>
<evidence type="ECO:0000256" key="3">
    <source>
        <dbReference type="ARBA" id="ARBA00022989"/>
    </source>
</evidence>
<accession>A0ABT1C2A8</accession>
<feature type="transmembrane region" description="Helical" evidence="5">
    <location>
        <begin position="348"/>
        <end position="368"/>
    </location>
</feature>
<keyword evidence="8" id="KW-1185">Reference proteome</keyword>
<feature type="transmembrane region" description="Helical" evidence="5">
    <location>
        <begin position="265"/>
        <end position="284"/>
    </location>
</feature>
<keyword evidence="3 5" id="KW-1133">Transmembrane helix</keyword>
<reference evidence="7 8" key="1">
    <citation type="submission" date="2022-06" db="EMBL/GenBank/DDBJ databases">
        <title>Mesorhizobium sp. strain RP14 Genome sequencing and assembly.</title>
        <authorList>
            <person name="Kim I."/>
        </authorList>
    </citation>
    <scope>NUCLEOTIDE SEQUENCE [LARGE SCALE GENOMIC DNA]</scope>
    <source>
        <strain evidence="8">RP14(2022)</strain>
    </source>
</reference>
<dbReference type="InterPro" id="IPR051788">
    <property type="entry name" value="MFS_Transporter"/>
</dbReference>
<evidence type="ECO:0000256" key="1">
    <source>
        <dbReference type="ARBA" id="ARBA00004141"/>
    </source>
</evidence>
<feature type="transmembrane region" description="Helical" evidence="5">
    <location>
        <begin position="7"/>
        <end position="30"/>
    </location>
</feature>
<name>A0ABT1C2A8_9HYPH</name>
<evidence type="ECO:0000313" key="7">
    <source>
        <dbReference type="EMBL" id="MCO6048957.1"/>
    </source>
</evidence>
<feature type="domain" description="Major facilitator superfamily (MFS) profile" evidence="6">
    <location>
        <begin position="200"/>
        <end position="382"/>
    </location>
</feature>
<evidence type="ECO:0000313" key="8">
    <source>
        <dbReference type="Proteomes" id="UP001205906"/>
    </source>
</evidence>
<organism evidence="7 8">
    <name type="scientific">Mesorhizobium liriopis</name>
    <dbReference type="NCBI Taxonomy" id="2953882"/>
    <lineage>
        <taxon>Bacteria</taxon>
        <taxon>Pseudomonadati</taxon>
        <taxon>Pseudomonadota</taxon>
        <taxon>Alphaproteobacteria</taxon>
        <taxon>Hyphomicrobiales</taxon>
        <taxon>Phyllobacteriaceae</taxon>
        <taxon>Mesorhizobium</taxon>
    </lineage>
</organism>
<feature type="transmembrane region" description="Helical" evidence="5">
    <location>
        <begin position="156"/>
        <end position="173"/>
    </location>
</feature>
<dbReference type="PANTHER" id="PTHR23514:SF13">
    <property type="entry name" value="INNER MEMBRANE PROTEIN YBJJ"/>
    <property type="match status" value="1"/>
</dbReference>
<evidence type="ECO:0000256" key="5">
    <source>
        <dbReference type="SAM" id="Phobius"/>
    </source>
</evidence>
<proteinExistence type="predicted"/>
<comment type="subcellular location">
    <subcellularLocation>
        <location evidence="1">Membrane</location>
        <topology evidence="1">Multi-pass membrane protein</topology>
    </subcellularLocation>
</comment>
<dbReference type="InterPro" id="IPR036259">
    <property type="entry name" value="MFS_trans_sf"/>
</dbReference>
<dbReference type="Proteomes" id="UP001205906">
    <property type="component" value="Unassembled WGS sequence"/>
</dbReference>
<dbReference type="Gene3D" id="1.20.1250.20">
    <property type="entry name" value="MFS general substrate transporter like domains"/>
    <property type="match status" value="1"/>
</dbReference>
<dbReference type="PANTHER" id="PTHR23514">
    <property type="entry name" value="BYPASS OF STOP CODON PROTEIN 6"/>
    <property type="match status" value="1"/>
</dbReference>
<comment type="caution">
    <text evidence="7">The sequence shown here is derived from an EMBL/GenBank/DDBJ whole genome shotgun (WGS) entry which is preliminary data.</text>
</comment>
<dbReference type="RefSeq" id="WP_252816250.1">
    <property type="nucleotide sequence ID" value="NZ_JAMXQS010000002.1"/>
</dbReference>
<protein>
    <recommendedName>
        <fullName evidence="6">Major facilitator superfamily (MFS) profile domain-containing protein</fullName>
    </recommendedName>
</protein>
<dbReference type="SUPFAM" id="SSF103473">
    <property type="entry name" value="MFS general substrate transporter"/>
    <property type="match status" value="1"/>
</dbReference>
<keyword evidence="2 5" id="KW-0812">Transmembrane</keyword>
<feature type="transmembrane region" description="Helical" evidence="5">
    <location>
        <begin position="199"/>
        <end position="225"/>
    </location>
</feature>
<dbReference type="InterPro" id="IPR020846">
    <property type="entry name" value="MFS_dom"/>
</dbReference>
<evidence type="ECO:0000256" key="4">
    <source>
        <dbReference type="ARBA" id="ARBA00023136"/>
    </source>
</evidence>
<dbReference type="PROSITE" id="PS50850">
    <property type="entry name" value="MFS"/>
    <property type="match status" value="1"/>
</dbReference>
<feature type="transmembrane region" description="Helical" evidence="5">
    <location>
        <begin position="231"/>
        <end position="253"/>
    </location>
</feature>
<feature type="transmembrane region" description="Helical" evidence="5">
    <location>
        <begin position="91"/>
        <end position="107"/>
    </location>
</feature>
<feature type="transmembrane region" description="Helical" evidence="5">
    <location>
        <begin position="290"/>
        <end position="310"/>
    </location>
</feature>
<sequence length="382" mass="39280">MTPRHAVFAAFVPFGIGFGMWAGTIARVAARSDISAQMLGFAITGFIAAALSGTALGGMLSRHFTVKTILLGAIAACAVSLSLLMQADEPFSFLFGLIVYGVINGIYDGAMNAEGTTVEVDCGRPILLGFHAAASCAAGLAAIVGSYVAVNVGTEATAGIVVCGYALGALGVWRGTPARVVAIRDAEQKNQPRRFQRPILLLGIVVGIVIAGETVTAMFSAPALVAQAPDLAAYAGFGATAFALCQALVRAFADTLRRRFGDLRIMELSLVVATLGFLVVSFSGSFTQSALGFALVGLGSACLVPCGFSLAPAYSRVAAAQALGLLALITALPRIPAPLAFGDLAERISYPAAFALNAVLFCVAFGVLKQLKRLPLPEAMKG</sequence>
<keyword evidence="4 5" id="KW-0472">Membrane</keyword>
<feature type="transmembrane region" description="Helical" evidence="5">
    <location>
        <begin position="68"/>
        <end position="85"/>
    </location>
</feature>
<dbReference type="EMBL" id="JAMXQS010000002">
    <property type="protein sequence ID" value="MCO6048957.1"/>
    <property type="molecule type" value="Genomic_DNA"/>
</dbReference>
<feature type="transmembrane region" description="Helical" evidence="5">
    <location>
        <begin position="317"/>
        <end position="336"/>
    </location>
</feature>
<feature type="transmembrane region" description="Helical" evidence="5">
    <location>
        <begin position="128"/>
        <end position="150"/>
    </location>
</feature>
<evidence type="ECO:0000259" key="6">
    <source>
        <dbReference type="PROSITE" id="PS50850"/>
    </source>
</evidence>
<feature type="transmembrane region" description="Helical" evidence="5">
    <location>
        <begin position="36"/>
        <end position="56"/>
    </location>
</feature>